<evidence type="ECO:0000259" key="2">
    <source>
        <dbReference type="Pfam" id="PF18803"/>
    </source>
</evidence>
<gene>
    <name evidence="3" type="ORF">FB45DRAFT_1034871</name>
</gene>
<feature type="domain" description="CxC2-like cysteine cluster KDZ transposase-associated" evidence="2">
    <location>
        <begin position="161"/>
        <end position="270"/>
    </location>
</feature>
<evidence type="ECO:0000313" key="3">
    <source>
        <dbReference type="EMBL" id="KAJ7616548.1"/>
    </source>
</evidence>
<feature type="compositionally biased region" description="Acidic residues" evidence="1">
    <location>
        <begin position="48"/>
        <end position="66"/>
    </location>
</feature>
<accession>A0AAD7BCA8</accession>
<feature type="region of interest" description="Disordered" evidence="1">
    <location>
        <begin position="1"/>
        <end position="76"/>
    </location>
</feature>
<sequence length="1067" mass="121329">MLQESTHVGPNGFLRHKATFIPVPRSPTKSSHQWVSDEPTAYSGPVFEPDEIPTSEAESSAEDEGEIEPRAQRSSDDPLRQWVTHYRESFLDLLVKLEGRGDHGSRLHCAACGIAPAEYRCDTCFAGGELLCRPCIVKEHDRHPLHVVKLWNGSYFDKKSLKELGLRIQLGHWLVRGSRCPLPAPAPGGKFIIIGDGGIHRVALDFCGCGKGGSHNDQLMHAGLYPATVVNPRTAATFLELDRFVLMNYELKCSAWDYYNSLARATENTGLKKTPGRYSEFARMGREWTNLMMLKRAGRCHDPSGIAGVSVLVKELCDIPYSSYLLYTSARDAAYHRSYPKEKQFLYALFLAMDANFRLKRKDVSTERKDPGLGDGWSFYCEVTEYMEHVAQHWDTPQERSTCVSHDAVDRPDREARGTASSGIGAVDCARHNMRRPLAVGDLQFGERYINMDYMFFRSIAGSDLIRLVVSYDIACQWHINIWNRMAQYKTEIQIENDGTRSITFLVPKFHLPAHIEACNLLFSFNLTPNVGQTDGEAPKRNWANSNPLAGGTMQMGPGARRDTLNAHFNDLNWKKNRWSRKTVAAVPEMVVTKKALESMEKSLRAAVADEDAPDAVKAWTEMVEKWEIDPEEPNPYETVEKDDHLAKVWRELAEEAAARAEDGEEGLGDIFEGMHVSEMMSMGLQLEENQRVLGFDMAAMGQHSTDGQQQKLQEAFVPRVTWLRHKDDDARAQAARSQPVPGVRVQELKLWMPSEMMGVPGALRRKEAQWCPQELQQMEYRLRVAQANEALHNIRWGLLVRTHLYKYKDKNVRGVRQNTRSKDKINAVDELIRRSATRYRAARRALVSLGKSLGEHGWEVTLQELKEEHVRAMPISTLGDSIRQSGGSVLKGSRREQKERKKRKTLPTSWIWLVQKRTVAGEKQAMNEALRIEWAKTRTRSMCWREEVDLLEEEMRRVKEFMTWRSDWWVARTQWRESEEEAMREGLAAYALRQAALFRGMREAFSAKWVALPDLIENGRAGVVASVDDEDEWADVESGEESGAESVNDPVPQAEIHPIMNSHMDD</sequence>
<feature type="region of interest" description="Disordered" evidence="1">
    <location>
        <begin position="1031"/>
        <end position="1067"/>
    </location>
</feature>
<feature type="compositionally biased region" description="Basic and acidic residues" evidence="1">
    <location>
        <begin position="67"/>
        <end position="76"/>
    </location>
</feature>
<dbReference type="EMBL" id="JARKIF010000022">
    <property type="protein sequence ID" value="KAJ7616548.1"/>
    <property type="molecule type" value="Genomic_DNA"/>
</dbReference>
<keyword evidence="4" id="KW-1185">Reference proteome</keyword>
<evidence type="ECO:0000256" key="1">
    <source>
        <dbReference type="SAM" id="MobiDB-lite"/>
    </source>
</evidence>
<dbReference type="Pfam" id="PF18803">
    <property type="entry name" value="CxC2"/>
    <property type="match status" value="1"/>
</dbReference>
<dbReference type="InterPro" id="IPR041457">
    <property type="entry name" value="CxC2_KDZ-assoc"/>
</dbReference>
<dbReference type="InterPro" id="IPR040521">
    <property type="entry name" value="KDZ"/>
</dbReference>
<name>A0AAD7BCA8_9AGAR</name>
<feature type="region of interest" description="Disordered" evidence="1">
    <location>
        <begin position="883"/>
        <end position="904"/>
    </location>
</feature>
<feature type="compositionally biased region" description="Acidic residues" evidence="1">
    <location>
        <begin position="1031"/>
        <end position="1044"/>
    </location>
</feature>
<reference evidence="3" key="1">
    <citation type="submission" date="2023-03" db="EMBL/GenBank/DDBJ databases">
        <title>Massive genome expansion in bonnet fungi (Mycena s.s.) driven by repeated elements and novel gene families across ecological guilds.</title>
        <authorList>
            <consortium name="Lawrence Berkeley National Laboratory"/>
            <person name="Harder C.B."/>
            <person name="Miyauchi S."/>
            <person name="Viragh M."/>
            <person name="Kuo A."/>
            <person name="Thoen E."/>
            <person name="Andreopoulos B."/>
            <person name="Lu D."/>
            <person name="Skrede I."/>
            <person name="Drula E."/>
            <person name="Henrissat B."/>
            <person name="Morin E."/>
            <person name="Kohler A."/>
            <person name="Barry K."/>
            <person name="LaButti K."/>
            <person name="Morin E."/>
            <person name="Salamov A."/>
            <person name="Lipzen A."/>
            <person name="Mereny Z."/>
            <person name="Hegedus B."/>
            <person name="Baldrian P."/>
            <person name="Stursova M."/>
            <person name="Weitz H."/>
            <person name="Taylor A."/>
            <person name="Grigoriev I.V."/>
            <person name="Nagy L.G."/>
            <person name="Martin F."/>
            <person name="Kauserud H."/>
        </authorList>
    </citation>
    <scope>NUCLEOTIDE SEQUENCE</scope>
    <source>
        <strain evidence="3">9284</strain>
    </source>
</reference>
<comment type="caution">
    <text evidence="3">The sequence shown here is derived from an EMBL/GenBank/DDBJ whole genome shotgun (WGS) entry which is preliminary data.</text>
</comment>
<evidence type="ECO:0000313" key="4">
    <source>
        <dbReference type="Proteomes" id="UP001221142"/>
    </source>
</evidence>
<proteinExistence type="predicted"/>
<protein>
    <recommendedName>
        <fullName evidence="2">CxC2-like cysteine cluster KDZ transposase-associated domain-containing protein</fullName>
    </recommendedName>
</protein>
<dbReference type="AlphaFoldDB" id="A0AAD7BCA8"/>
<dbReference type="Pfam" id="PF18758">
    <property type="entry name" value="KDZ"/>
    <property type="match status" value="1"/>
</dbReference>
<dbReference type="Proteomes" id="UP001221142">
    <property type="component" value="Unassembled WGS sequence"/>
</dbReference>
<organism evidence="3 4">
    <name type="scientific">Roridomyces roridus</name>
    <dbReference type="NCBI Taxonomy" id="1738132"/>
    <lineage>
        <taxon>Eukaryota</taxon>
        <taxon>Fungi</taxon>
        <taxon>Dikarya</taxon>
        <taxon>Basidiomycota</taxon>
        <taxon>Agaricomycotina</taxon>
        <taxon>Agaricomycetes</taxon>
        <taxon>Agaricomycetidae</taxon>
        <taxon>Agaricales</taxon>
        <taxon>Marasmiineae</taxon>
        <taxon>Mycenaceae</taxon>
        <taxon>Roridomyces</taxon>
    </lineage>
</organism>
<feature type="region of interest" description="Disordered" evidence="1">
    <location>
        <begin position="535"/>
        <end position="558"/>
    </location>
</feature>